<name>A0A5K7Z8E6_9BACT</name>
<dbReference type="KEGG" id="dwd:DSCW_43820"/>
<dbReference type="OrthoDB" id="5421182at2"/>
<dbReference type="PANTHER" id="PTHR35936">
    <property type="entry name" value="MEMBRANE-BOUND LYTIC MUREIN TRANSGLYCOSYLASE F"/>
    <property type="match status" value="1"/>
</dbReference>
<organism evidence="3 4">
    <name type="scientific">Desulfosarcina widdelii</name>
    <dbReference type="NCBI Taxonomy" id="947919"/>
    <lineage>
        <taxon>Bacteria</taxon>
        <taxon>Pseudomonadati</taxon>
        <taxon>Thermodesulfobacteriota</taxon>
        <taxon>Desulfobacteria</taxon>
        <taxon>Desulfobacterales</taxon>
        <taxon>Desulfosarcinaceae</taxon>
        <taxon>Desulfosarcina</taxon>
    </lineage>
</organism>
<dbReference type="Pfam" id="PF00497">
    <property type="entry name" value="SBP_bac_3"/>
    <property type="match status" value="1"/>
</dbReference>
<reference evidence="3 4" key="1">
    <citation type="submission" date="2019-11" db="EMBL/GenBank/DDBJ databases">
        <title>Comparative genomics of hydrocarbon-degrading Desulfosarcina strains.</title>
        <authorList>
            <person name="Watanabe M."/>
            <person name="Kojima H."/>
            <person name="Fukui M."/>
        </authorList>
    </citation>
    <scope>NUCLEOTIDE SEQUENCE [LARGE SCALE GENOMIC DNA]</scope>
    <source>
        <strain evidence="3 4">PP31</strain>
    </source>
</reference>
<proteinExistence type="predicted"/>
<accession>A0A5K7Z8E6</accession>
<dbReference type="Proteomes" id="UP000427769">
    <property type="component" value="Chromosome"/>
</dbReference>
<evidence type="ECO:0000313" key="4">
    <source>
        <dbReference type="Proteomes" id="UP000427769"/>
    </source>
</evidence>
<feature type="domain" description="Solute-binding protein family 3/N-terminal" evidence="2">
    <location>
        <begin position="24"/>
        <end position="248"/>
    </location>
</feature>
<dbReference type="PANTHER" id="PTHR35936:SF25">
    <property type="entry name" value="ABC TRANSPORTER SUBSTRATE-BINDING PROTEIN"/>
    <property type="match status" value="1"/>
</dbReference>
<keyword evidence="1" id="KW-0732">Signal</keyword>
<gene>
    <name evidence="3" type="ORF">DSCW_43820</name>
</gene>
<keyword evidence="4" id="KW-1185">Reference proteome</keyword>
<dbReference type="RefSeq" id="WP_155305759.1">
    <property type="nucleotide sequence ID" value="NZ_AP021875.1"/>
</dbReference>
<dbReference type="InterPro" id="IPR001638">
    <property type="entry name" value="Solute-binding_3/MltF_N"/>
</dbReference>
<dbReference type="Gene3D" id="3.40.190.10">
    <property type="entry name" value="Periplasmic binding protein-like II"/>
    <property type="match status" value="2"/>
</dbReference>
<evidence type="ECO:0000256" key="1">
    <source>
        <dbReference type="ARBA" id="ARBA00022729"/>
    </source>
</evidence>
<protein>
    <submittedName>
        <fullName evidence="3">Amino acid ABC transporter substrate-binding protein</fullName>
    </submittedName>
</protein>
<dbReference type="AlphaFoldDB" id="A0A5K7Z8E6"/>
<evidence type="ECO:0000313" key="3">
    <source>
        <dbReference type="EMBL" id="BBO76965.1"/>
    </source>
</evidence>
<dbReference type="EMBL" id="AP021875">
    <property type="protein sequence ID" value="BBO76965.1"/>
    <property type="molecule type" value="Genomic_DNA"/>
</dbReference>
<dbReference type="SUPFAM" id="SSF53850">
    <property type="entry name" value="Periplasmic binding protein-like II"/>
    <property type="match status" value="1"/>
</dbReference>
<evidence type="ECO:0000259" key="2">
    <source>
        <dbReference type="Pfam" id="PF00497"/>
    </source>
</evidence>
<sequence>MVRLTINLIAIFVVATTTMATEVVLVADPWPPFNMEVGSEQEGYIVDVARIVFEAAGHTVVYKNVPWKRAVSGTRSVKYTGAIGASKTDGEGLVFPDEELARNLLNFYVLKDSPWKFEGLSSIEAVAIGVIGGYDYRDWLNEYIRTHSGNDDRVQVLSAHDPLKQNLNKLLYRRIDVVVDTEAAIRYKANKLGILDKIKPAGCGEEPAYIYIAFSPNRPESPMLARQLSDGIRGLRQNGQLKKILDSYGLLDWK</sequence>